<dbReference type="RefSeq" id="XP_066666547.1">
    <property type="nucleotide sequence ID" value="XM_066814585.1"/>
</dbReference>
<protein>
    <submittedName>
        <fullName evidence="3">Uncharacterized protein</fullName>
    </submittedName>
</protein>
<dbReference type="EMBL" id="JAQQWN010000007">
    <property type="protein sequence ID" value="KAK8075607.1"/>
    <property type="molecule type" value="Genomic_DNA"/>
</dbReference>
<evidence type="ECO:0000313" key="4">
    <source>
        <dbReference type="Proteomes" id="UP001433268"/>
    </source>
</evidence>
<dbReference type="Proteomes" id="UP001433268">
    <property type="component" value="Unassembled WGS sequence"/>
</dbReference>
<evidence type="ECO:0000313" key="3">
    <source>
        <dbReference type="EMBL" id="KAK8075607.1"/>
    </source>
</evidence>
<feature type="region of interest" description="Disordered" evidence="1">
    <location>
        <begin position="707"/>
        <end position="728"/>
    </location>
</feature>
<evidence type="ECO:0000256" key="1">
    <source>
        <dbReference type="SAM" id="MobiDB-lite"/>
    </source>
</evidence>
<gene>
    <name evidence="3" type="ORF">PG997_010270</name>
</gene>
<keyword evidence="2" id="KW-1133">Transmembrane helix</keyword>
<feature type="transmembrane region" description="Helical" evidence="2">
    <location>
        <begin position="651"/>
        <end position="670"/>
    </location>
</feature>
<dbReference type="PANTHER" id="PTHR47685">
    <property type="entry name" value="MAGNESIUM TRANSPORT PROTEIN CORA"/>
    <property type="match status" value="1"/>
</dbReference>
<accession>A0ABR1VXP2</accession>
<keyword evidence="2" id="KW-0812">Transmembrane</keyword>
<evidence type="ECO:0000256" key="2">
    <source>
        <dbReference type="SAM" id="Phobius"/>
    </source>
</evidence>
<comment type="caution">
    <text evidence="3">The sequence shown here is derived from an EMBL/GenBank/DDBJ whole genome shotgun (WGS) entry which is preliminary data.</text>
</comment>
<reference evidence="3 4" key="1">
    <citation type="submission" date="2023-01" db="EMBL/GenBank/DDBJ databases">
        <title>Analysis of 21 Apiospora genomes using comparative genomics revels a genus with tremendous synthesis potential of carbohydrate active enzymes and secondary metabolites.</title>
        <authorList>
            <person name="Sorensen T."/>
        </authorList>
    </citation>
    <scope>NUCLEOTIDE SEQUENCE [LARGE SCALE GENOMIC DNA]</scope>
    <source>
        <strain evidence="3 4">CBS 114990</strain>
    </source>
</reference>
<sequence length="728" mass="82416">MATSHPYGRNRFRGVEEVKPYSRRLSPLSSIIESDTGTGTSTQDVVVFMPYLHWEAYSRRQRYEKVVDKAIRDFEEEEERKSRRGQEGELHRPDQSRHSQSSSSSVHESIVRASSSSREADTPPPASTATSGEARLATFLDRFDRPRPSPPVDRNGRVSVQNPLRQYLLDAARLFQGMAEYGDKSVIEKYLMSNKPLHPRRTLGQSYHWTLKDGEDDSQSQVLYRATKPRAFHLHHPGSETGPEHHDFALTGDCEKCREDSHKFPSIVMVDQLWMWILNSRTVITCFPGQHGSKRHESSGVDKSIRARMQSSNSRLGSVFELGLVVIDECSAALFGGAKDATDGQPELVNVFSAKIGRIRNRQQFLFKQFWQWATKIERKIQAEGNSADVKVPLNLFTEGMLIRELKDMIEELGIMIHTMRTQRDVVRAYIANAERVLDPLNDFRSNTQRIYVSRHRKRNPLSGALEEIDGDNEEEKQRAAQEDRFYRFRSHADECSAKIRARVESLEGLREATNAGVESVKDLLELKGQQASLIQARRSTAQTEEAMAQTKETMAQTKETIAQTEETVYQGRVILMFTLDDSVPVSANVRPLKLPLSFMSSIFGMNNVEFGSGAWLIHDEIVYMVAVSVSVIAVSLGLAFNAWLRAFFWYLYKVATARVLVSTGLYGFWLRFGVPAETLETRGNRTADGLFRDAAAAVRAETRAEHTLAPPPGMQPRRRHWAESQGG</sequence>
<proteinExistence type="predicted"/>
<keyword evidence="4" id="KW-1185">Reference proteome</keyword>
<keyword evidence="2" id="KW-0472">Membrane</keyword>
<feature type="transmembrane region" description="Helical" evidence="2">
    <location>
        <begin position="622"/>
        <end position="644"/>
    </location>
</feature>
<dbReference type="PANTHER" id="PTHR47685:SF1">
    <property type="entry name" value="MAGNESIUM TRANSPORT PROTEIN CORA"/>
    <property type="match status" value="1"/>
</dbReference>
<dbReference type="InterPro" id="IPR050829">
    <property type="entry name" value="CorA_MIT"/>
</dbReference>
<name>A0ABR1VXP2_9PEZI</name>
<feature type="compositionally biased region" description="Low complexity" evidence="1">
    <location>
        <begin position="98"/>
        <end position="117"/>
    </location>
</feature>
<dbReference type="GeneID" id="92047645"/>
<feature type="region of interest" description="Disordered" evidence="1">
    <location>
        <begin position="75"/>
        <end position="134"/>
    </location>
</feature>
<organism evidence="3 4">
    <name type="scientific">Apiospora hydei</name>
    <dbReference type="NCBI Taxonomy" id="1337664"/>
    <lineage>
        <taxon>Eukaryota</taxon>
        <taxon>Fungi</taxon>
        <taxon>Dikarya</taxon>
        <taxon>Ascomycota</taxon>
        <taxon>Pezizomycotina</taxon>
        <taxon>Sordariomycetes</taxon>
        <taxon>Xylariomycetidae</taxon>
        <taxon>Amphisphaeriales</taxon>
        <taxon>Apiosporaceae</taxon>
        <taxon>Apiospora</taxon>
    </lineage>
</organism>
<feature type="compositionally biased region" description="Basic and acidic residues" evidence="1">
    <location>
        <begin position="75"/>
        <end position="97"/>
    </location>
</feature>